<dbReference type="AlphaFoldDB" id="A0A923KWC6"/>
<feature type="region of interest" description="Disordered" evidence="1">
    <location>
        <begin position="270"/>
        <end position="290"/>
    </location>
</feature>
<proteinExistence type="predicted"/>
<comment type="caution">
    <text evidence="2">The sequence shown here is derived from an EMBL/GenBank/DDBJ whole genome shotgun (WGS) entry which is preliminary data.</text>
</comment>
<dbReference type="EMBL" id="JACONZ010000003">
    <property type="protein sequence ID" value="MBC5581751.1"/>
    <property type="molecule type" value="Genomic_DNA"/>
</dbReference>
<accession>A0A923KWC6</accession>
<evidence type="ECO:0000313" key="3">
    <source>
        <dbReference type="Proteomes" id="UP000659630"/>
    </source>
</evidence>
<keyword evidence="3" id="KW-1185">Reference proteome</keyword>
<name>A0A923KWC6_9FIRM</name>
<dbReference type="RefSeq" id="WP_186888115.1">
    <property type="nucleotide sequence ID" value="NZ_JACONZ010000003.1"/>
</dbReference>
<reference evidence="2" key="1">
    <citation type="submission" date="2020-08" db="EMBL/GenBank/DDBJ databases">
        <title>Genome public.</title>
        <authorList>
            <person name="Liu C."/>
            <person name="Sun Q."/>
        </authorList>
    </citation>
    <scope>NUCLEOTIDE SEQUENCE</scope>
    <source>
        <strain evidence="2">BX8</strain>
    </source>
</reference>
<sequence length="290" mass="32728">MFGYILANRDDLTPEQLGRYRACYCGLCKTLGERHGLSGRAALTYDMTFLVLLLSSLYEPECEQGQERCAIHPAKPHSYWRNRITEYAADMNVALAYYNCLDNWRDDRSLPGFAEAKLLEKKCESIRRLYPRQLRAVEYSLAELARLEAAKTAGPDAAAGCFGTLMGELFVLCEDRWSVPLRRMGAALGKFIYILDAYDDLPRDRRAGSYNPLLSMDGPDLPRRCHDILTMLIAECAAEFEKLPVLEDAALLRNILYSGVWTKFVQIENKGRKKAPPQEKKGGAPEGGDR</sequence>
<gene>
    <name evidence="2" type="ORF">H8S23_09545</name>
</gene>
<organism evidence="2 3">
    <name type="scientific">Anaerofilum hominis</name>
    <dbReference type="NCBI Taxonomy" id="2763016"/>
    <lineage>
        <taxon>Bacteria</taxon>
        <taxon>Bacillati</taxon>
        <taxon>Bacillota</taxon>
        <taxon>Clostridia</taxon>
        <taxon>Eubacteriales</taxon>
        <taxon>Oscillospiraceae</taxon>
        <taxon>Anaerofilum</taxon>
    </lineage>
</organism>
<dbReference type="Proteomes" id="UP000659630">
    <property type="component" value="Unassembled WGS sequence"/>
</dbReference>
<dbReference type="InterPro" id="IPR043740">
    <property type="entry name" value="DUF5685"/>
</dbReference>
<dbReference type="Pfam" id="PF18937">
    <property type="entry name" value="DUF5685"/>
    <property type="match status" value="1"/>
</dbReference>
<evidence type="ECO:0000256" key="1">
    <source>
        <dbReference type="SAM" id="MobiDB-lite"/>
    </source>
</evidence>
<evidence type="ECO:0000313" key="2">
    <source>
        <dbReference type="EMBL" id="MBC5581751.1"/>
    </source>
</evidence>
<protein>
    <submittedName>
        <fullName evidence="2">Uncharacterized protein</fullName>
    </submittedName>
</protein>
<feature type="compositionally biased region" description="Basic and acidic residues" evidence="1">
    <location>
        <begin position="276"/>
        <end position="290"/>
    </location>
</feature>